<evidence type="ECO:0000259" key="3">
    <source>
        <dbReference type="Pfam" id="PF00823"/>
    </source>
</evidence>
<protein>
    <submittedName>
        <fullName evidence="4">PPE family protein</fullName>
    </submittedName>
</protein>
<evidence type="ECO:0000256" key="2">
    <source>
        <dbReference type="SAM" id="Phobius"/>
    </source>
</evidence>
<keyword evidence="2" id="KW-0472">Membrane</keyword>
<sequence>MPPEINSLLIYTGAGPGPLLAAAAAWDELAAELGSAAAAFGSVTWVTWSVVSGRGRPRSRWRRRPPRMRGG</sequence>
<evidence type="ECO:0000313" key="4">
    <source>
        <dbReference type="EMBL" id="AGL28794.1"/>
    </source>
</evidence>
<dbReference type="SUPFAM" id="SSF140459">
    <property type="entry name" value="PE/PPE dimer-like"/>
    <property type="match status" value="1"/>
</dbReference>
<dbReference type="Pfam" id="PF00823">
    <property type="entry name" value="PPE"/>
    <property type="match status" value="1"/>
</dbReference>
<dbReference type="InterPro" id="IPR000030">
    <property type="entry name" value="PPE_dom"/>
</dbReference>
<feature type="transmembrane region" description="Helical" evidence="2">
    <location>
        <begin position="33"/>
        <end position="53"/>
    </location>
</feature>
<evidence type="ECO:0000256" key="1">
    <source>
        <dbReference type="ARBA" id="ARBA00010652"/>
    </source>
</evidence>
<dbReference type="PATRIC" id="fig|1310114.3.peg.4904"/>
<dbReference type="KEGG" id="mtuc:J113_23360"/>
<dbReference type="PANTHER" id="PTHR46766">
    <property type="entry name" value="GLUTAMINE-RICH PROTEIN 2"/>
    <property type="match status" value="1"/>
</dbReference>
<comment type="similarity">
    <text evidence="1">Belongs to the mycobacterial PPE family.</text>
</comment>
<organism evidence="4 5">
    <name type="scientific">Mycobacterium tuberculosis CAS/NITR204</name>
    <dbReference type="NCBI Taxonomy" id="1310114"/>
    <lineage>
        <taxon>Bacteria</taxon>
        <taxon>Bacillati</taxon>
        <taxon>Actinomycetota</taxon>
        <taxon>Actinomycetes</taxon>
        <taxon>Mycobacteriales</taxon>
        <taxon>Mycobacteriaceae</taxon>
        <taxon>Mycobacterium</taxon>
        <taxon>Mycobacterium tuberculosis complex</taxon>
    </lineage>
</organism>
<dbReference type="BioCyc" id="MTUB1310114:G13A2-3377-MONOMER"/>
<reference evidence="4 5" key="1">
    <citation type="journal article" date="2013" name="Genome Announc.">
        <title>Whole-Genome Sequences of Four Clinical Isolates of Mycobacterium tuberculosis from Tamil Nadu, South India.</title>
        <authorList>
            <person name="Narayanan S."/>
            <person name="Deshpande U."/>
        </authorList>
    </citation>
    <scope>NUCLEOTIDE SEQUENCE [LARGE SCALE GENOMIC DNA]</scope>
    <source>
        <strain evidence="4 5">CAS/NITR204</strain>
    </source>
</reference>
<evidence type="ECO:0000313" key="5">
    <source>
        <dbReference type="Proteomes" id="UP000013548"/>
    </source>
</evidence>
<keyword evidence="2" id="KW-0812">Transmembrane</keyword>
<dbReference type="Proteomes" id="UP000013548">
    <property type="component" value="Chromosome"/>
</dbReference>
<dbReference type="AlphaFoldDB" id="R4MAQ6"/>
<dbReference type="HOGENOM" id="CLU_000243_10_7_11"/>
<dbReference type="GO" id="GO:0052572">
    <property type="term" value="P:response to host immune response"/>
    <property type="evidence" value="ECO:0007669"/>
    <property type="project" value="TreeGrafter"/>
</dbReference>
<accession>R4MAQ6</accession>
<dbReference type="Gene3D" id="1.20.1260.20">
    <property type="entry name" value="PPE superfamily"/>
    <property type="match status" value="1"/>
</dbReference>
<dbReference type="PANTHER" id="PTHR46766:SF1">
    <property type="entry name" value="GLUTAMINE-RICH PROTEIN 2"/>
    <property type="match status" value="1"/>
</dbReference>
<keyword evidence="2" id="KW-1133">Transmembrane helix</keyword>
<gene>
    <name evidence="4" type="ORF">J113_23360</name>
</gene>
<name>R4MAQ6_MYCTX</name>
<dbReference type="EMBL" id="CP005386">
    <property type="protein sequence ID" value="AGL28794.1"/>
    <property type="molecule type" value="Genomic_DNA"/>
</dbReference>
<dbReference type="InterPro" id="IPR038332">
    <property type="entry name" value="PPE_sf"/>
</dbReference>
<proteinExistence type="inferred from homology"/>
<feature type="domain" description="PPE" evidence="3">
    <location>
        <begin position="1"/>
        <end position="45"/>
    </location>
</feature>